<name>A0ABS5RH65_9MYCO</name>
<dbReference type="InterPro" id="IPR011915">
    <property type="entry name" value="GlrX_actino"/>
</dbReference>
<dbReference type="Gene3D" id="3.40.30.10">
    <property type="entry name" value="Glutaredoxin"/>
    <property type="match status" value="1"/>
</dbReference>
<dbReference type="SUPFAM" id="SSF52833">
    <property type="entry name" value="Thioredoxin-like"/>
    <property type="match status" value="1"/>
</dbReference>
<reference evidence="2 3" key="1">
    <citation type="submission" date="2021-05" db="EMBL/GenBank/DDBJ databases">
        <title>Mycobacterium acidophilum sp. nov., an extremely acid-tolerant member of the genus Mycobacterium.</title>
        <authorList>
            <person name="Xia J."/>
        </authorList>
    </citation>
    <scope>NUCLEOTIDE SEQUENCE [LARGE SCALE GENOMIC DNA]</scope>
    <source>
        <strain evidence="2 3">M1</strain>
    </source>
</reference>
<evidence type="ECO:0000259" key="1">
    <source>
        <dbReference type="Pfam" id="PF00462"/>
    </source>
</evidence>
<feature type="domain" description="Glutaredoxin" evidence="1">
    <location>
        <begin position="6"/>
        <end position="61"/>
    </location>
</feature>
<proteinExistence type="predicted"/>
<dbReference type="NCBIfam" id="TIGR02200">
    <property type="entry name" value="GlrX_actino"/>
    <property type="match status" value="1"/>
</dbReference>
<protein>
    <submittedName>
        <fullName evidence="2">Mycoredoxin</fullName>
    </submittedName>
</protein>
<organism evidence="2 3">
    <name type="scientific">Mycolicibacter acidiphilus</name>
    <dbReference type="NCBI Taxonomy" id="2835306"/>
    <lineage>
        <taxon>Bacteria</taxon>
        <taxon>Bacillati</taxon>
        <taxon>Actinomycetota</taxon>
        <taxon>Actinomycetes</taxon>
        <taxon>Mycobacteriales</taxon>
        <taxon>Mycobacteriaceae</taxon>
        <taxon>Mycolicibacter</taxon>
    </lineage>
</organism>
<dbReference type="PROSITE" id="PS51354">
    <property type="entry name" value="GLUTAREDOXIN_2"/>
    <property type="match status" value="1"/>
</dbReference>
<dbReference type="Proteomes" id="UP001519535">
    <property type="component" value="Unassembled WGS sequence"/>
</dbReference>
<dbReference type="InterPro" id="IPR002109">
    <property type="entry name" value="Glutaredoxin"/>
</dbReference>
<dbReference type="EMBL" id="JAHCLR010000013">
    <property type="protein sequence ID" value="MBS9533647.1"/>
    <property type="molecule type" value="Genomic_DNA"/>
</dbReference>
<comment type="caution">
    <text evidence="2">The sequence shown here is derived from an EMBL/GenBank/DDBJ whole genome shotgun (WGS) entry which is preliminary data.</text>
</comment>
<dbReference type="InterPro" id="IPR036249">
    <property type="entry name" value="Thioredoxin-like_sf"/>
</dbReference>
<dbReference type="CDD" id="cd02976">
    <property type="entry name" value="NrdH"/>
    <property type="match status" value="1"/>
</dbReference>
<sequence>MTMTPIVMYSTRWCGYCSQLKKVLNKYEIPFEEIDIEQDPAAAAFVASANGGCRTVPTLRFADGSTLTNPTGRDVKAKLAELAG</sequence>
<dbReference type="RefSeq" id="WP_214092526.1">
    <property type="nucleotide sequence ID" value="NZ_JAHCLR010000013.1"/>
</dbReference>
<evidence type="ECO:0000313" key="3">
    <source>
        <dbReference type="Proteomes" id="UP001519535"/>
    </source>
</evidence>
<dbReference type="Pfam" id="PF00462">
    <property type="entry name" value="Glutaredoxin"/>
    <property type="match status" value="1"/>
</dbReference>
<dbReference type="PANTHER" id="PTHR34386">
    <property type="entry name" value="GLUTAREDOXIN"/>
    <property type="match status" value="1"/>
</dbReference>
<keyword evidence="3" id="KW-1185">Reference proteome</keyword>
<dbReference type="InterPro" id="IPR051548">
    <property type="entry name" value="Grx-like_ET"/>
</dbReference>
<gene>
    <name evidence="2" type="ORF">KIH27_08620</name>
</gene>
<dbReference type="PANTHER" id="PTHR34386:SF1">
    <property type="entry name" value="GLUTAREDOXIN-LIKE PROTEIN NRDH"/>
    <property type="match status" value="1"/>
</dbReference>
<evidence type="ECO:0000313" key="2">
    <source>
        <dbReference type="EMBL" id="MBS9533647.1"/>
    </source>
</evidence>
<accession>A0ABS5RH65</accession>